<dbReference type="EMBL" id="JBHTJG010000010">
    <property type="protein sequence ID" value="MFD0948122.1"/>
    <property type="molecule type" value="Genomic_DNA"/>
</dbReference>
<evidence type="ECO:0000313" key="3">
    <source>
        <dbReference type="Proteomes" id="UP001596977"/>
    </source>
</evidence>
<dbReference type="RefSeq" id="WP_264945956.1">
    <property type="nucleotide sequence ID" value="NZ_JAPDRA010000010.1"/>
</dbReference>
<gene>
    <name evidence="2" type="ORF">ACFQ1E_17395</name>
</gene>
<sequence length="115" mass="12469">MGAERTTLTDGSPVPADGSHRTLRADGQQAGYVVLSAEERAKGFVEPVRHTYLHTKCGTTTNMGRALAETYARQPEFYSGTFCCHCGGHFPVGEFGEFVWEDTNQKVGTRAPGLS</sequence>
<dbReference type="Proteomes" id="UP001596977">
    <property type="component" value="Unassembled WGS sequence"/>
</dbReference>
<reference evidence="3" key="1">
    <citation type="journal article" date="2019" name="Int. J. Syst. Evol. Microbiol.">
        <title>The Global Catalogue of Microorganisms (GCM) 10K type strain sequencing project: providing services to taxonomists for standard genome sequencing and annotation.</title>
        <authorList>
            <consortium name="The Broad Institute Genomics Platform"/>
            <consortium name="The Broad Institute Genome Sequencing Center for Infectious Disease"/>
            <person name="Wu L."/>
            <person name="Ma J."/>
        </authorList>
    </citation>
    <scope>NUCLEOTIDE SEQUENCE [LARGE SCALE GENOMIC DNA]</scope>
    <source>
        <strain evidence="3">CCUG 62982</strain>
    </source>
</reference>
<accession>A0ABW3HBF5</accession>
<proteinExistence type="predicted"/>
<organism evidence="2 3">
    <name type="scientific">Sphingomonas canadensis</name>
    <dbReference type="NCBI Taxonomy" id="1219257"/>
    <lineage>
        <taxon>Bacteria</taxon>
        <taxon>Pseudomonadati</taxon>
        <taxon>Pseudomonadota</taxon>
        <taxon>Alphaproteobacteria</taxon>
        <taxon>Sphingomonadales</taxon>
        <taxon>Sphingomonadaceae</taxon>
        <taxon>Sphingomonas</taxon>
    </lineage>
</organism>
<feature type="region of interest" description="Disordered" evidence="1">
    <location>
        <begin position="1"/>
        <end position="24"/>
    </location>
</feature>
<comment type="caution">
    <text evidence="2">The sequence shown here is derived from an EMBL/GenBank/DDBJ whole genome shotgun (WGS) entry which is preliminary data.</text>
</comment>
<evidence type="ECO:0008006" key="4">
    <source>
        <dbReference type="Google" id="ProtNLM"/>
    </source>
</evidence>
<protein>
    <recommendedName>
        <fullName evidence="4">CENP-V/GFA domain-containing protein</fullName>
    </recommendedName>
</protein>
<name>A0ABW3HBF5_9SPHN</name>
<feature type="compositionally biased region" description="Polar residues" evidence="1">
    <location>
        <begin position="1"/>
        <end position="10"/>
    </location>
</feature>
<evidence type="ECO:0000313" key="2">
    <source>
        <dbReference type="EMBL" id="MFD0948122.1"/>
    </source>
</evidence>
<keyword evidence="3" id="KW-1185">Reference proteome</keyword>
<evidence type="ECO:0000256" key="1">
    <source>
        <dbReference type="SAM" id="MobiDB-lite"/>
    </source>
</evidence>